<reference evidence="5 6" key="1">
    <citation type="journal article" date="2017" name="Genome Biol.">
        <title>New reference genome sequences of hot pepper reveal the massive evolution of plant disease-resistance genes by retroduplication.</title>
        <authorList>
            <person name="Kim S."/>
            <person name="Park J."/>
            <person name="Yeom S.I."/>
            <person name="Kim Y.M."/>
            <person name="Seo E."/>
            <person name="Kim K.T."/>
            <person name="Kim M.S."/>
            <person name="Lee J.M."/>
            <person name="Cheong K."/>
            <person name="Shin H.S."/>
            <person name="Kim S.B."/>
            <person name="Han K."/>
            <person name="Lee J."/>
            <person name="Park M."/>
            <person name="Lee H.A."/>
            <person name="Lee H.Y."/>
            <person name="Lee Y."/>
            <person name="Oh S."/>
            <person name="Lee J.H."/>
            <person name="Choi E."/>
            <person name="Choi E."/>
            <person name="Lee S.E."/>
            <person name="Jeon J."/>
            <person name="Kim H."/>
            <person name="Choi G."/>
            <person name="Song H."/>
            <person name="Lee J."/>
            <person name="Lee S.C."/>
            <person name="Kwon J.K."/>
            <person name="Lee H.Y."/>
            <person name="Koo N."/>
            <person name="Hong Y."/>
            <person name="Kim R.W."/>
            <person name="Kang W.H."/>
            <person name="Huh J.H."/>
            <person name="Kang B.C."/>
            <person name="Yang T.J."/>
            <person name="Lee Y.H."/>
            <person name="Bennetzen J.L."/>
            <person name="Choi D."/>
        </authorList>
    </citation>
    <scope>NUCLEOTIDE SEQUENCE [LARGE SCALE GENOMIC DNA]</scope>
    <source>
        <strain evidence="6">cv. PBC81</strain>
    </source>
</reference>
<sequence length="164" mass="18533">MDRIWKDLTKIQDKGKQVSNESLVHDFSSSTNNILNVNNNMVGRDDQKEKLLEDLTGSYSGEPKVIPIVGMGGIAQHKGNFVGLLQSTIKMDDKVKTRGKAELAYMLQKCLKRKRYLIVLDDIWSCKACDGVRRCFPTEDYVGSRILLTTRNNEVACYADTENL</sequence>
<feature type="domain" description="NB-ARC" evidence="4">
    <location>
        <begin position="89"/>
        <end position="159"/>
    </location>
</feature>
<dbReference type="SUPFAM" id="SSF52540">
    <property type="entry name" value="P-loop containing nucleoside triphosphate hydrolases"/>
    <property type="match status" value="1"/>
</dbReference>
<name>A0A2G2X3P1_CAPBA</name>
<dbReference type="GO" id="GO:0043531">
    <property type="term" value="F:ADP binding"/>
    <property type="evidence" value="ECO:0007669"/>
    <property type="project" value="InterPro"/>
</dbReference>
<keyword evidence="3" id="KW-0472">Membrane</keyword>
<evidence type="ECO:0000259" key="4">
    <source>
        <dbReference type="Pfam" id="PF00931"/>
    </source>
</evidence>
<keyword evidence="6" id="KW-1185">Reference proteome</keyword>
<dbReference type="AlphaFoldDB" id="A0A2G2X3P1"/>
<dbReference type="InterPro" id="IPR044974">
    <property type="entry name" value="Disease_R_plants"/>
</dbReference>
<comment type="subcellular location">
    <subcellularLocation>
        <location evidence="1">Membrane</location>
        <topology evidence="1">Peripheral membrane protein</topology>
    </subcellularLocation>
</comment>
<dbReference type="PANTHER" id="PTHR23155:SF1152">
    <property type="entry name" value="AAA+ ATPASE DOMAIN-CONTAINING PROTEIN"/>
    <property type="match status" value="1"/>
</dbReference>
<protein>
    <recommendedName>
        <fullName evidence="4">NB-ARC domain-containing protein</fullName>
    </recommendedName>
</protein>
<evidence type="ECO:0000256" key="1">
    <source>
        <dbReference type="ARBA" id="ARBA00004170"/>
    </source>
</evidence>
<dbReference type="GO" id="GO:0098542">
    <property type="term" value="P:defense response to other organism"/>
    <property type="evidence" value="ECO:0007669"/>
    <property type="project" value="TreeGrafter"/>
</dbReference>
<evidence type="ECO:0000313" key="5">
    <source>
        <dbReference type="EMBL" id="PHT52049.1"/>
    </source>
</evidence>
<dbReference type="GO" id="GO:0005737">
    <property type="term" value="C:cytoplasm"/>
    <property type="evidence" value="ECO:0007669"/>
    <property type="project" value="UniProtKB-SubCell"/>
</dbReference>
<dbReference type="Proteomes" id="UP000224567">
    <property type="component" value="Unassembled WGS sequence"/>
</dbReference>
<dbReference type="InterPro" id="IPR002182">
    <property type="entry name" value="NB-ARC"/>
</dbReference>
<dbReference type="PANTHER" id="PTHR23155">
    <property type="entry name" value="DISEASE RESISTANCE PROTEIN RP"/>
    <property type="match status" value="1"/>
</dbReference>
<dbReference type="InterPro" id="IPR027417">
    <property type="entry name" value="P-loop_NTPase"/>
</dbReference>
<dbReference type="STRING" id="33114.A0A2G2X3P1"/>
<evidence type="ECO:0000256" key="3">
    <source>
        <dbReference type="ARBA" id="ARBA00023136"/>
    </source>
</evidence>
<dbReference type="OrthoDB" id="1294891at2759"/>
<gene>
    <name evidence="5" type="ORF">CQW23_06511</name>
</gene>
<evidence type="ECO:0000256" key="2">
    <source>
        <dbReference type="ARBA" id="ARBA00023054"/>
    </source>
</evidence>
<dbReference type="Pfam" id="PF00931">
    <property type="entry name" value="NB-ARC"/>
    <property type="match status" value="1"/>
</dbReference>
<comment type="caution">
    <text evidence="5">The sequence shown here is derived from an EMBL/GenBank/DDBJ whole genome shotgun (WGS) entry which is preliminary data.</text>
</comment>
<dbReference type="Gene3D" id="3.40.50.300">
    <property type="entry name" value="P-loop containing nucleotide triphosphate hydrolases"/>
    <property type="match status" value="2"/>
</dbReference>
<accession>A0A2G2X3P1</accession>
<dbReference type="GO" id="GO:0005524">
    <property type="term" value="F:ATP binding"/>
    <property type="evidence" value="ECO:0007669"/>
    <property type="project" value="UniProtKB-KW"/>
</dbReference>
<organism evidence="5 6">
    <name type="scientific">Capsicum baccatum</name>
    <name type="common">Peruvian pepper</name>
    <dbReference type="NCBI Taxonomy" id="33114"/>
    <lineage>
        <taxon>Eukaryota</taxon>
        <taxon>Viridiplantae</taxon>
        <taxon>Streptophyta</taxon>
        <taxon>Embryophyta</taxon>
        <taxon>Tracheophyta</taxon>
        <taxon>Spermatophyta</taxon>
        <taxon>Magnoliopsida</taxon>
        <taxon>eudicotyledons</taxon>
        <taxon>Gunneridae</taxon>
        <taxon>Pentapetalae</taxon>
        <taxon>asterids</taxon>
        <taxon>lamiids</taxon>
        <taxon>Solanales</taxon>
        <taxon>Solanaceae</taxon>
        <taxon>Solanoideae</taxon>
        <taxon>Capsiceae</taxon>
        <taxon>Capsicum</taxon>
    </lineage>
</organism>
<dbReference type="GO" id="GO:0016020">
    <property type="term" value="C:membrane"/>
    <property type="evidence" value="ECO:0007669"/>
    <property type="project" value="UniProtKB-SubCell"/>
</dbReference>
<evidence type="ECO:0000313" key="6">
    <source>
        <dbReference type="Proteomes" id="UP000224567"/>
    </source>
</evidence>
<dbReference type="EMBL" id="MLFT02000003">
    <property type="protein sequence ID" value="PHT52049.1"/>
    <property type="molecule type" value="Genomic_DNA"/>
</dbReference>
<keyword evidence="2" id="KW-0175">Coiled coil</keyword>
<proteinExistence type="predicted"/>
<reference evidence="6" key="2">
    <citation type="journal article" date="2017" name="J. Anim. Genet.">
        <title>Multiple reference genome sequences of hot pepper reveal the massive evolution of plant disease resistance genes by retroduplication.</title>
        <authorList>
            <person name="Kim S."/>
            <person name="Park J."/>
            <person name="Yeom S.-I."/>
            <person name="Kim Y.-M."/>
            <person name="Seo E."/>
            <person name="Kim K.-T."/>
            <person name="Kim M.-S."/>
            <person name="Lee J.M."/>
            <person name="Cheong K."/>
            <person name="Shin H.-S."/>
            <person name="Kim S.-B."/>
            <person name="Han K."/>
            <person name="Lee J."/>
            <person name="Park M."/>
            <person name="Lee H.-A."/>
            <person name="Lee H.-Y."/>
            <person name="Lee Y."/>
            <person name="Oh S."/>
            <person name="Lee J.H."/>
            <person name="Choi E."/>
            <person name="Choi E."/>
            <person name="Lee S.E."/>
            <person name="Jeon J."/>
            <person name="Kim H."/>
            <person name="Choi G."/>
            <person name="Song H."/>
            <person name="Lee J."/>
            <person name="Lee S.-C."/>
            <person name="Kwon J.-K."/>
            <person name="Lee H.-Y."/>
            <person name="Koo N."/>
            <person name="Hong Y."/>
            <person name="Kim R.W."/>
            <person name="Kang W.-H."/>
            <person name="Huh J.H."/>
            <person name="Kang B.-C."/>
            <person name="Yang T.-J."/>
            <person name="Lee Y.-H."/>
            <person name="Bennetzen J.L."/>
            <person name="Choi D."/>
        </authorList>
    </citation>
    <scope>NUCLEOTIDE SEQUENCE [LARGE SCALE GENOMIC DNA]</scope>
    <source>
        <strain evidence="6">cv. PBC81</strain>
    </source>
</reference>